<sequence>MELKIKKLITNKSLTKNLPLWYNFILYNEMQSSEKELLDGKDNIELGGYHLYTRFNKPISKIIDYSNINFDDENEK</sequence>
<comment type="caution">
    <text evidence="1">The sequence shown here is derived from an EMBL/GenBank/DDBJ whole genome shotgun (WGS) entry which is preliminary data.</text>
</comment>
<accession>A0ABP1ELL9</accession>
<keyword evidence="2" id="KW-1185">Reference proteome</keyword>
<protein>
    <submittedName>
        <fullName evidence="1">Uncharacterized protein</fullName>
    </submittedName>
</protein>
<reference evidence="1 2" key="1">
    <citation type="submission" date="2024-05" db="EMBL/GenBank/DDBJ databases">
        <authorList>
            <person name="Duchaud E."/>
        </authorList>
    </citation>
    <scope>NUCLEOTIDE SEQUENCE [LARGE SCALE GENOMIC DNA]</scope>
    <source>
        <strain evidence="1">Ena-SAMPLE-TAB-13-05-2024-13:56:06:370-140302</strain>
    </source>
</reference>
<evidence type="ECO:0000313" key="2">
    <source>
        <dbReference type="Proteomes" id="UP001497416"/>
    </source>
</evidence>
<name>A0ABP1ELL9_9FLAO</name>
<organism evidence="1 2">
    <name type="scientific">Tenacibaculum platacis</name>
    <dbReference type="NCBI Taxonomy" id="3137852"/>
    <lineage>
        <taxon>Bacteria</taxon>
        <taxon>Pseudomonadati</taxon>
        <taxon>Bacteroidota</taxon>
        <taxon>Flavobacteriia</taxon>
        <taxon>Flavobacteriales</taxon>
        <taxon>Flavobacteriaceae</taxon>
        <taxon>Tenacibaculum</taxon>
    </lineage>
</organism>
<dbReference type="Proteomes" id="UP001497416">
    <property type="component" value="Unassembled WGS sequence"/>
</dbReference>
<proteinExistence type="predicted"/>
<evidence type="ECO:0000313" key="1">
    <source>
        <dbReference type="EMBL" id="CAL2085066.1"/>
    </source>
</evidence>
<dbReference type="EMBL" id="CAXIXY010000004">
    <property type="protein sequence ID" value="CAL2085066.1"/>
    <property type="molecule type" value="Genomic_DNA"/>
</dbReference>
<gene>
    <name evidence="1" type="ORF">T190607A01A_20411</name>
</gene>